<sequence length="462" mass="49050">MNFRTILRAAMLGVLISGSPVADAYAQTLQISQGRTQTALRVPLNRAIVLESDVPFAELSVANPLIADIATLSERTVYVLGKLPGRTTLTLLGADGRLITNVEVQVTPDIAEFKERLRELLPRERIEVRTANDGIVLSGTVSSVQKVDQAMEIAERYAPGRTLNLMNVGGTQQVQLKVRFAEMSRNLGKQLSASVGISGTDLNAGGQPAGGFTGNTSLDSNAGTMQLSFGTNSLGFNVLLEALETQGAVRTLSEPNLTALSGQTASFLAGGEFPIPTIDDDGNVGVEFKPFGVTLDFTPTVVDSDIINLVLNTEVSSVDFSETVALGNGAEVPALSNRRASTTVELRDGQSFAIAGILQDDFSDSKTQVPFLGDIPILGALFRSARYQRNQTELVIIVTAHLVQPTSGATLAVPTDRIRPPTENELFLYGRVTGSQTNTNASSRGNGAAAQDFSGNYGYVLE</sequence>
<dbReference type="AlphaFoldDB" id="A0A1H7J885"/>
<name>A0A1H7J885_9RHOB</name>
<evidence type="ECO:0000313" key="6">
    <source>
        <dbReference type="EMBL" id="SEK70452.1"/>
    </source>
</evidence>
<feature type="signal peptide" evidence="2">
    <location>
        <begin position="1"/>
        <end position="24"/>
    </location>
</feature>
<dbReference type="RefSeq" id="WP_092760759.1">
    <property type="nucleotide sequence ID" value="NZ_FNZQ01000001.1"/>
</dbReference>
<proteinExistence type="inferred from homology"/>
<dbReference type="InterPro" id="IPR004846">
    <property type="entry name" value="T2SS/T3SS_dom"/>
</dbReference>
<dbReference type="EMBL" id="FNZQ01000001">
    <property type="protein sequence ID" value="SEK70452.1"/>
    <property type="molecule type" value="Genomic_DNA"/>
</dbReference>
<reference evidence="6 7" key="1">
    <citation type="submission" date="2016-10" db="EMBL/GenBank/DDBJ databases">
        <authorList>
            <person name="de Groot N.N."/>
        </authorList>
    </citation>
    <scope>NUCLEOTIDE SEQUENCE [LARGE SCALE GENOMIC DNA]</scope>
    <source>
        <strain evidence="6 7">DSM 14858</strain>
    </source>
</reference>
<dbReference type="InterPro" id="IPR050810">
    <property type="entry name" value="Bact_Secretion_Sys_Channel"/>
</dbReference>
<feature type="domain" description="Pilus formation protein N-terminal" evidence="5">
    <location>
        <begin position="38"/>
        <end position="107"/>
    </location>
</feature>
<feature type="domain" description="Type II/III secretion system secretin-like" evidence="3">
    <location>
        <begin position="242"/>
        <end position="403"/>
    </location>
</feature>
<dbReference type="InterPro" id="IPR032789">
    <property type="entry name" value="T2SS-T3SS_pil_N"/>
</dbReference>
<evidence type="ECO:0000256" key="1">
    <source>
        <dbReference type="RuleBase" id="RU004003"/>
    </source>
</evidence>
<dbReference type="Pfam" id="PF00263">
    <property type="entry name" value="Secretin"/>
    <property type="match status" value="1"/>
</dbReference>
<feature type="domain" description="BON" evidence="4">
    <location>
        <begin position="114"/>
        <end position="156"/>
    </location>
</feature>
<dbReference type="PRINTS" id="PR00811">
    <property type="entry name" value="BCTERIALGSPD"/>
</dbReference>
<dbReference type="Proteomes" id="UP000199283">
    <property type="component" value="Unassembled WGS sequence"/>
</dbReference>
<keyword evidence="7" id="KW-1185">Reference proteome</keyword>
<accession>A0A1H7J885</accession>
<dbReference type="GO" id="GO:0015627">
    <property type="term" value="C:type II protein secretion system complex"/>
    <property type="evidence" value="ECO:0007669"/>
    <property type="project" value="TreeGrafter"/>
</dbReference>
<evidence type="ECO:0000256" key="2">
    <source>
        <dbReference type="SAM" id="SignalP"/>
    </source>
</evidence>
<dbReference type="OrthoDB" id="9775455at2"/>
<gene>
    <name evidence="6" type="ORF">SAMN04488526_1282</name>
</gene>
<keyword evidence="2" id="KW-0732">Signal</keyword>
<dbReference type="PANTHER" id="PTHR30332">
    <property type="entry name" value="PROBABLE GENERAL SECRETION PATHWAY PROTEIN D"/>
    <property type="match status" value="1"/>
</dbReference>
<dbReference type="Pfam" id="PF04972">
    <property type="entry name" value="BON"/>
    <property type="match status" value="1"/>
</dbReference>
<organism evidence="6 7">
    <name type="scientific">Jannaschia helgolandensis</name>
    <dbReference type="NCBI Taxonomy" id="188906"/>
    <lineage>
        <taxon>Bacteria</taxon>
        <taxon>Pseudomonadati</taxon>
        <taxon>Pseudomonadota</taxon>
        <taxon>Alphaproteobacteria</taxon>
        <taxon>Rhodobacterales</taxon>
        <taxon>Roseobacteraceae</taxon>
        <taxon>Jannaschia</taxon>
    </lineage>
</organism>
<dbReference type="InterPro" id="IPR001775">
    <property type="entry name" value="GspD/PilQ"/>
</dbReference>
<dbReference type="GO" id="GO:0009306">
    <property type="term" value="P:protein secretion"/>
    <property type="evidence" value="ECO:0007669"/>
    <property type="project" value="InterPro"/>
</dbReference>
<dbReference type="InterPro" id="IPR007055">
    <property type="entry name" value="BON_dom"/>
</dbReference>
<dbReference type="STRING" id="188906.SAMN04488526_1282"/>
<evidence type="ECO:0000313" key="7">
    <source>
        <dbReference type="Proteomes" id="UP000199283"/>
    </source>
</evidence>
<comment type="similarity">
    <text evidence="1">Belongs to the bacterial secretin family.</text>
</comment>
<evidence type="ECO:0000259" key="4">
    <source>
        <dbReference type="Pfam" id="PF04972"/>
    </source>
</evidence>
<feature type="chain" id="PRO_5011439879" evidence="2">
    <location>
        <begin position="25"/>
        <end position="462"/>
    </location>
</feature>
<evidence type="ECO:0000259" key="3">
    <source>
        <dbReference type="Pfam" id="PF00263"/>
    </source>
</evidence>
<evidence type="ECO:0000259" key="5">
    <source>
        <dbReference type="Pfam" id="PF13629"/>
    </source>
</evidence>
<protein>
    <submittedName>
        <fullName evidence="6">Pilus assembly protein CpaC</fullName>
    </submittedName>
</protein>
<dbReference type="PANTHER" id="PTHR30332:SF17">
    <property type="entry name" value="TYPE IV PILIATION SYSTEM PROTEIN DR_0774-RELATED"/>
    <property type="match status" value="1"/>
</dbReference>
<dbReference type="Pfam" id="PF13629">
    <property type="entry name" value="T2SS-T3SS_pil_N"/>
    <property type="match status" value="1"/>
</dbReference>